<dbReference type="CDD" id="cd00112">
    <property type="entry name" value="LDLa"/>
    <property type="match status" value="1"/>
</dbReference>
<evidence type="ECO:0000256" key="2">
    <source>
        <dbReference type="ARBA" id="ARBA00004308"/>
    </source>
</evidence>
<evidence type="ECO:0000256" key="3">
    <source>
        <dbReference type="ARBA" id="ARBA00022692"/>
    </source>
</evidence>
<evidence type="ECO:0000256" key="8">
    <source>
        <dbReference type="ARBA" id="ARBA00023157"/>
    </source>
</evidence>
<dbReference type="InterPro" id="IPR002172">
    <property type="entry name" value="LDrepeatLR_classA_rpt"/>
</dbReference>
<dbReference type="PROSITE" id="PS50068">
    <property type="entry name" value="LDLRA_2"/>
    <property type="match status" value="1"/>
</dbReference>
<dbReference type="InterPro" id="IPR023415">
    <property type="entry name" value="LDLR_class-A_CS"/>
</dbReference>
<dbReference type="Pfam" id="PF00057">
    <property type="entry name" value="Ldl_recept_a"/>
    <property type="match status" value="1"/>
</dbReference>
<proteinExistence type="predicted"/>
<evidence type="ECO:0000256" key="11">
    <source>
        <dbReference type="SAM" id="SignalP"/>
    </source>
</evidence>
<evidence type="ECO:0000256" key="4">
    <source>
        <dbReference type="ARBA" id="ARBA00022729"/>
    </source>
</evidence>
<accession>A0A8D8T0U0</accession>
<dbReference type="EMBL" id="HBUF01245513">
    <property type="protein sequence ID" value="CAG6678286.1"/>
    <property type="molecule type" value="Transcribed_RNA"/>
</dbReference>
<organism evidence="12">
    <name type="scientific">Cacopsylla melanoneura</name>
    <dbReference type="NCBI Taxonomy" id="428564"/>
    <lineage>
        <taxon>Eukaryota</taxon>
        <taxon>Metazoa</taxon>
        <taxon>Ecdysozoa</taxon>
        <taxon>Arthropoda</taxon>
        <taxon>Hexapoda</taxon>
        <taxon>Insecta</taxon>
        <taxon>Pterygota</taxon>
        <taxon>Neoptera</taxon>
        <taxon>Paraneoptera</taxon>
        <taxon>Hemiptera</taxon>
        <taxon>Sternorrhyncha</taxon>
        <taxon>Psylloidea</taxon>
        <taxon>Psyllidae</taxon>
        <taxon>Psyllinae</taxon>
        <taxon>Cacopsylla</taxon>
    </lineage>
</organism>
<dbReference type="PANTHER" id="PTHR24270:SF62">
    <property type="entry name" value="LOW-DENSITY LIPOPROTEIN RECEPTOR-RELATED PROTEIN 2"/>
    <property type="match status" value="1"/>
</dbReference>
<dbReference type="SUPFAM" id="SSF57424">
    <property type="entry name" value="LDL receptor-like module"/>
    <property type="match status" value="2"/>
</dbReference>
<dbReference type="PRINTS" id="PR00261">
    <property type="entry name" value="LDLRECEPTOR"/>
</dbReference>
<dbReference type="InterPro" id="IPR036055">
    <property type="entry name" value="LDL_receptor-like_sf"/>
</dbReference>
<feature type="signal peptide" evidence="11">
    <location>
        <begin position="1"/>
        <end position="19"/>
    </location>
</feature>
<dbReference type="InterPro" id="IPR050685">
    <property type="entry name" value="LDLR"/>
</dbReference>
<comment type="subcellular location">
    <subcellularLocation>
        <location evidence="2">Endomembrane system</location>
    </subcellularLocation>
    <subcellularLocation>
        <location evidence="1">Membrane</location>
        <topology evidence="1">Single-pass membrane protein</topology>
    </subcellularLocation>
</comment>
<evidence type="ECO:0000256" key="5">
    <source>
        <dbReference type="ARBA" id="ARBA00022737"/>
    </source>
</evidence>
<dbReference type="GO" id="GO:0012505">
    <property type="term" value="C:endomembrane system"/>
    <property type="evidence" value="ECO:0007669"/>
    <property type="project" value="UniProtKB-SubCell"/>
</dbReference>
<evidence type="ECO:0000256" key="7">
    <source>
        <dbReference type="ARBA" id="ARBA00023136"/>
    </source>
</evidence>
<dbReference type="AlphaFoldDB" id="A0A8D8T0U0"/>
<evidence type="ECO:0000256" key="1">
    <source>
        <dbReference type="ARBA" id="ARBA00004167"/>
    </source>
</evidence>
<keyword evidence="7" id="KW-0472">Membrane</keyword>
<name>A0A8D8T0U0_9HEMI</name>
<feature type="disulfide bond" evidence="10">
    <location>
        <begin position="46"/>
        <end position="64"/>
    </location>
</feature>
<dbReference type="GO" id="GO:0016192">
    <property type="term" value="P:vesicle-mediated transport"/>
    <property type="evidence" value="ECO:0007669"/>
    <property type="project" value="UniProtKB-ARBA"/>
</dbReference>
<protein>
    <submittedName>
        <fullName evidence="12">Prolow-density lipoprotein receptor-related protein 1</fullName>
    </submittedName>
</protein>
<dbReference type="PROSITE" id="PS01209">
    <property type="entry name" value="LDLRA_1"/>
    <property type="match status" value="1"/>
</dbReference>
<dbReference type="FunFam" id="4.10.400.10:FF:000034">
    <property type="entry name" value="Low-density lipoprotein receptor-related protein 2"/>
    <property type="match status" value="1"/>
</dbReference>
<evidence type="ECO:0000256" key="9">
    <source>
        <dbReference type="ARBA" id="ARBA00023180"/>
    </source>
</evidence>
<keyword evidence="8 10" id="KW-1015">Disulfide bond</keyword>
<keyword evidence="9" id="KW-0325">Glycoprotein</keyword>
<evidence type="ECO:0000313" key="12">
    <source>
        <dbReference type="EMBL" id="CAG6678286.1"/>
    </source>
</evidence>
<dbReference type="PANTHER" id="PTHR24270">
    <property type="entry name" value="LOW-DENSITY LIPOPROTEIN RECEPTOR-RELATED"/>
    <property type="match status" value="1"/>
</dbReference>
<dbReference type="Gene3D" id="4.10.400.10">
    <property type="entry name" value="Low-density Lipoprotein Receptor"/>
    <property type="match status" value="2"/>
</dbReference>
<keyword evidence="12" id="KW-0449">Lipoprotein</keyword>
<keyword evidence="6" id="KW-1133">Transmembrane helix</keyword>
<comment type="caution">
    <text evidence="10">Lacks conserved residue(s) required for the propagation of feature annotation.</text>
</comment>
<evidence type="ECO:0000256" key="6">
    <source>
        <dbReference type="ARBA" id="ARBA00022989"/>
    </source>
</evidence>
<keyword evidence="4 11" id="KW-0732">Signal</keyword>
<feature type="disulfide bond" evidence="10">
    <location>
        <begin position="39"/>
        <end position="51"/>
    </location>
</feature>
<keyword evidence="12" id="KW-0675">Receptor</keyword>
<keyword evidence="3" id="KW-0812">Transmembrane</keyword>
<feature type="chain" id="PRO_5034927952" evidence="11">
    <location>
        <begin position="20"/>
        <end position="148"/>
    </location>
</feature>
<keyword evidence="5" id="KW-0677">Repeat</keyword>
<dbReference type="SMART" id="SM00192">
    <property type="entry name" value="LDLa"/>
    <property type="match status" value="2"/>
</dbReference>
<sequence length="148" mass="16585">MVSSIRPIVFLHIITSVWAAHAVNWKDQKIQTPFINTDCARGEFHCGLGKCIPDNWRCDGFIDCPDGTDEPNTCHHECYNGQVRCALSNKCIPNNWLCDEEPDCSTDDQLDFTDEDENKCHSAVLCPPNELRCGESNQCVPLSRSPGD</sequence>
<reference evidence="12" key="1">
    <citation type="submission" date="2021-05" db="EMBL/GenBank/DDBJ databases">
        <authorList>
            <person name="Alioto T."/>
            <person name="Alioto T."/>
            <person name="Gomez Garrido J."/>
        </authorList>
    </citation>
    <scope>NUCLEOTIDE SEQUENCE</scope>
</reference>
<evidence type="ECO:0000256" key="10">
    <source>
        <dbReference type="PROSITE-ProRule" id="PRU00124"/>
    </source>
</evidence>
<dbReference type="GO" id="GO:0005886">
    <property type="term" value="C:plasma membrane"/>
    <property type="evidence" value="ECO:0007669"/>
    <property type="project" value="TreeGrafter"/>
</dbReference>